<dbReference type="OrthoDB" id="2374820at2"/>
<dbReference type="EMBL" id="PISE01000005">
    <property type="protein sequence ID" value="PKG25252.1"/>
    <property type="molecule type" value="Genomic_DNA"/>
</dbReference>
<sequence>MKKVNLILLCGLFVTFLFIKEAKAFFNNNELVQITEIAKEQNIKLDKWSMYIKEPIQKYNNIKDIKKRITKIKNEETGYNWSKVESEEDHYTIIGERKTSNLNISEKILIVYFPLKDKYNLSITYDVKGDGWNKNKWAEISKLYKSKIEDFSVFYTVEGTTSISEPLYVEATNLLKNFSGEKIQSLNEENFVSLSAYTDRWEAKLPLGNNQFMNLHIAYRDSNHSNKDIKVTIGTPIITSEY</sequence>
<dbReference type="Pfam" id="PF08680">
    <property type="entry name" value="DUF1779"/>
    <property type="match status" value="1"/>
</dbReference>
<keyword evidence="2" id="KW-1185">Reference proteome</keyword>
<dbReference type="Gene3D" id="3.30.360.40">
    <property type="entry name" value="YwmB-like"/>
    <property type="match status" value="1"/>
</dbReference>
<accession>A0A2N0Z6W6</accession>
<protein>
    <recommendedName>
        <fullName evidence="3">TATA-box binding</fullName>
    </recommendedName>
</protein>
<comment type="caution">
    <text evidence="1">The sequence shown here is derived from an EMBL/GenBank/DDBJ whole genome shotgun (WGS) entry which is preliminary data.</text>
</comment>
<dbReference type="InterPro" id="IPR014794">
    <property type="entry name" value="DUF1779"/>
</dbReference>
<dbReference type="InterPro" id="IPR036209">
    <property type="entry name" value="YwmB-like_sf"/>
</dbReference>
<evidence type="ECO:0000313" key="1">
    <source>
        <dbReference type="EMBL" id="PKG25252.1"/>
    </source>
</evidence>
<organism evidence="1 2">
    <name type="scientific">Niallia nealsonii</name>
    <dbReference type="NCBI Taxonomy" id="115979"/>
    <lineage>
        <taxon>Bacteria</taxon>
        <taxon>Bacillati</taxon>
        <taxon>Bacillota</taxon>
        <taxon>Bacilli</taxon>
        <taxon>Bacillales</taxon>
        <taxon>Bacillaceae</taxon>
        <taxon>Niallia</taxon>
    </lineage>
</organism>
<gene>
    <name evidence="1" type="ORF">CWS01_02550</name>
</gene>
<dbReference type="AlphaFoldDB" id="A0A2N0Z6W6"/>
<reference evidence="1 2" key="1">
    <citation type="journal article" date="2003" name="Int. J. Syst. Evol. Microbiol.">
        <title>Bacillus nealsonii sp. nov., isolated from a spacecraft-assembly facility, whose spores are gamma-radiation resistant.</title>
        <authorList>
            <person name="Venkateswaran K."/>
            <person name="Kempf M."/>
            <person name="Chen F."/>
            <person name="Satomi M."/>
            <person name="Nicholson W."/>
            <person name="Kern R."/>
        </authorList>
    </citation>
    <scope>NUCLEOTIDE SEQUENCE [LARGE SCALE GENOMIC DNA]</scope>
    <source>
        <strain evidence="1 2">FO-92</strain>
    </source>
</reference>
<dbReference type="Proteomes" id="UP000233375">
    <property type="component" value="Unassembled WGS sequence"/>
</dbReference>
<proteinExistence type="predicted"/>
<dbReference type="RefSeq" id="WP_101175481.1">
    <property type="nucleotide sequence ID" value="NZ_PISE01000005.1"/>
</dbReference>
<evidence type="ECO:0000313" key="2">
    <source>
        <dbReference type="Proteomes" id="UP000233375"/>
    </source>
</evidence>
<name>A0A2N0Z6W6_9BACI</name>
<evidence type="ECO:0008006" key="3">
    <source>
        <dbReference type="Google" id="ProtNLM"/>
    </source>
</evidence>
<dbReference type="Gene3D" id="3.30.2030.10">
    <property type="entry name" value="YwmB-like"/>
    <property type="match status" value="1"/>
</dbReference>
<dbReference type="SUPFAM" id="SSF143842">
    <property type="entry name" value="YwmB-like"/>
    <property type="match status" value="1"/>
</dbReference>